<evidence type="ECO:0000256" key="1">
    <source>
        <dbReference type="SAM" id="MobiDB-lite"/>
    </source>
</evidence>
<feature type="non-terminal residue" evidence="2">
    <location>
        <position position="1"/>
    </location>
</feature>
<feature type="compositionally biased region" description="Basic and acidic residues" evidence="1">
    <location>
        <begin position="171"/>
        <end position="180"/>
    </location>
</feature>
<evidence type="ECO:0000313" key="2">
    <source>
        <dbReference type="EMBL" id="KAJ9128498.1"/>
    </source>
</evidence>
<dbReference type="Pfam" id="PF04139">
    <property type="entry name" value="Rad9"/>
    <property type="match status" value="1"/>
</dbReference>
<feature type="compositionally biased region" description="Low complexity" evidence="1">
    <location>
        <begin position="139"/>
        <end position="155"/>
    </location>
</feature>
<sequence length="193" mass="21532">MRKAYWITCNVEPDIQHLFLNRRRFPGSIEVRHRDLNRLLDNFQSSLQVITVIATADAASELGGKTVELRSHIDPTKAEEALDSRCAIWCEGIEAKYKNRNRSILMAPIFGLDDGSSSNFDAALVLATMLISQFHDGNSSEVRTSTRSAASSGSGTDERQAQGERNMNATEQRERQKINADENELCSVNSTVR</sequence>
<proteinExistence type="predicted"/>
<dbReference type="PANTHER" id="PTHR15237:SF0">
    <property type="entry name" value="CELL CYCLE CHECKPOINT CONTROL PROTEIN"/>
    <property type="match status" value="1"/>
</dbReference>
<evidence type="ECO:0000313" key="3">
    <source>
        <dbReference type="Proteomes" id="UP001174677"/>
    </source>
</evidence>
<dbReference type="Proteomes" id="UP001174677">
    <property type="component" value="Unassembled WGS sequence"/>
</dbReference>
<comment type="caution">
    <text evidence="2">The sequence shown here is derived from an EMBL/GenBank/DDBJ whole genome shotgun (WGS) entry which is preliminary data.</text>
</comment>
<organism evidence="2 3">
    <name type="scientific">Hevea brasiliensis</name>
    <name type="common">Para rubber tree</name>
    <name type="synonym">Siphonia brasiliensis</name>
    <dbReference type="NCBI Taxonomy" id="3981"/>
    <lineage>
        <taxon>Eukaryota</taxon>
        <taxon>Viridiplantae</taxon>
        <taxon>Streptophyta</taxon>
        <taxon>Embryophyta</taxon>
        <taxon>Tracheophyta</taxon>
        <taxon>Spermatophyta</taxon>
        <taxon>Magnoliopsida</taxon>
        <taxon>eudicotyledons</taxon>
        <taxon>Gunneridae</taxon>
        <taxon>Pentapetalae</taxon>
        <taxon>rosids</taxon>
        <taxon>fabids</taxon>
        <taxon>Malpighiales</taxon>
        <taxon>Euphorbiaceae</taxon>
        <taxon>Crotonoideae</taxon>
        <taxon>Micrandreae</taxon>
        <taxon>Hevea</taxon>
    </lineage>
</organism>
<feature type="region of interest" description="Disordered" evidence="1">
    <location>
        <begin position="137"/>
        <end position="193"/>
    </location>
</feature>
<reference evidence="2 3" key="1">
    <citation type="journal article" date="2023" name="Plant Biotechnol. J.">
        <title>Chromosome-level wild Hevea brasiliensis genome provides new tools for genomic-assisted breeding and valuable loci to elevate rubber yield.</title>
        <authorList>
            <person name="Cheng H."/>
            <person name="Song X."/>
            <person name="Hu Y."/>
            <person name="Wu T."/>
            <person name="Yang Q."/>
            <person name="An Z."/>
            <person name="Feng S."/>
            <person name="Deng Z."/>
            <person name="Wu W."/>
            <person name="Zeng X."/>
            <person name="Tu M."/>
            <person name="Wang X."/>
            <person name="Huang H."/>
        </authorList>
    </citation>
    <scope>NUCLEOTIDE SEQUENCE [LARGE SCALE GENOMIC DNA]</scope>
    <source>
        <strain evidence="2">MT/VB/25A 57/8</strain>
    </source>
</reference>
<accession>A0ABQ9K957</accession>
<evidence type="ECO:0008006" key="4">
    <source>
        <dbReference type="Google" id="ProtNLM"/>
    </source>
</evidence>
<dbReference type="EMBL" id="JARPOI010000590">
    <property type="protein sequence ID" value="KAJ9128498.1"/>
    <property type="molecule type" value="Genomic_DNA"/>
</dbReference>
<name>A0ABQ9K957_HEVBR</name>
<dbReference type="PANTHER" id="PTHR15237">
    <property type="entry name" value="DNA REPAIR PROTEIN RAD9"/>
    <property type="match status" value="1"/>
</dbReference>
<dbReference type="Gene3D" id="3.70.10.10">
    <property type="match status" value="1"/>
</dbReference>
<dbReference type="InterPro" id="IPR007268">
    <property type="entry name" value="Rad9/Ddc1"/>
</dbReference>
<keyword evidence="3" id="KW-1185">Reference proteome</keyword>
<gene>
    <name evidence="2" type="ORF">P3X46_034953</name>
</gene>
<protein>
    <recommendedName>
        <fullName evidence="4">tRNA/rRNA methyltransferase SpoU type domain-containing protein</fullName>
    </recommendedName>
</protein>